<name>A0A9P5M484_9HELO</name>
<accession>A0A9P5M484</accession>
<protein>
    <submittedName>
        <fullName evidence="1">Uncharacterized protein</fullName>
    </submittedName>
</protein>
<gene>
    <name evidence="1" type="ORF">EAE97_003471</name>
</gene>
<dbReference type="Proteomes" id="UP000710849">
    <property type="component" value="Unassembled WGS sequence"/>
</dbReference>
<keyword evidence="2" id="KW-1185">Reference proteome</keyword>
<dbReference type="EMBL" id="RCSW01000006">
    <property type="protein sequence ID" value="KAF7948060.1"/>
    <property type="molecule type" value="Genomic_DNA"/>
</dbReference>
<proteinExistence type="predicted"/>
<dbReference type="RefSeq" id="XP_038734592.1">
    <property type="nucleotide sequence ID" value="XM_038873983.1"/>
</dbReference>
<comment type="caution">
    <text evidence="1">The sequence shown here is derived from an EMBL/GenBank/DDBJ whole genome shotgun (WGS) entry which is preliminary data.</text>
</comment>
<organism evidence="1 2">
    <name type="scientific">Botrytis byssoidea</name>
    <dbReference type="NCBI Taxonomy" id="139641"/>
    <lineage>
        <taxon>Eukaryota</taxon>
        <taxon>Fungi</taxon>
        <taxon>Dikarya</taxon>
        <taxon>Ascomycota</taxon>
        <taxon>Pezizomycotina</taxon>
        <taxon>Leotiomycetes</taxon>
        <taxon>Helotiales</taxon>
        <taxon>Sclerotiniaceae</taxon>
        <taxon>Botrytis</taxon>
    </lineage>
</organism>
<evidence type="ECO:0000313" key="1">
    <source>
        <dbReference type="EMBL" id="KAF7948060.1"/>
    </source>
</evidence>
<evidence type="ECO:0000313" key="2">
    <source>
        <dbReference type="Proteomes" id="UP000710849"/>
    </source>
</evidence>
<reference evidence="1 2" key="1">
    <citation type="journal article" date="2020" name="Genome Biol. Evol.">
        <title>Comparative genomics of Sclerotiniaceae.</title>
        <authorList>
            <person name="Valero Jimenez C.A."/>
            <person name="Steentjes M."/>
            <person name="Scholten O.E."/>
            <person name="Van Kan J.A.L."/>
        </authorList>
    </citation>
    <scope>NUCLEOTIDE SEQUENCE [LARGE SCALE GENOMIC DNA]</scope>
    <source>
        <strain evidence="1 2">MUCL 94</strain>
    </source>
</reference>
<dbReference type="AlphaFoldDB" id="A0A9P5M484"/>
<dbReference type="GeneID" id="62147060"/>
<sequence length="203" mass="23630">MMNDSSNQTTLREFQVTLDGTVQSRIPGSPSLCQFLSQIIQFEWHQLLISGEESFMEQIYEASWDEPSYQWEELGISWINWDQHRDALLQLSKLRILMFSYATVTISGERSIVTTCKEDALSLAERIFTGFQEHAKKQKRDSNLRYVGIDAWVFTCIWLPSSELNDGRTGAEVVQLDKEEAITFDFIRMNEKLEIGKYRLGRR</sequence>